<protein>
    <recommendedName>
        <fullName evidence="3">Protein kinase domain-containing protein</fullName>
    </recommendedName>
</protein>
<gene>
    <name evidence="1" type="ORF">H5410_051087</name>
</gene>
<organism evidence="1 2">
    <name type="scientific">Solanum commersonii</name>
    <name type="common">Commerson's wild potato</name>
    <name type="synonym">Commerson's nightshade</name>
    <dbReference type="NCBI Taxonomy" id="4109"/>
    <lineage>
        <taxon>Eukaryota</taxon>
        <taxon>Viridiplantae</taxon>
        <taxon>Streptophyta</taxon>
        <taxon>Embryophyta</taxon>
        <taxon>Tracheophyta</taxon>
        <taxon>Spermatophyta</taxon>
        <taxon>Magnoliopsida</taxon>
        <taxon>eudicotyledons</taxon>
        <taxon>Gunneridae</taxon>
        <taxon>Pentapetalae</taxon>
        <taxon>asterids</taxon>
        <taxon>lamiids</taxon>
        <taxon>Solanales</taxon>
        <taxon>Solanaceae</taxon>
        <taxon>Solanoideae</taxon>
        <taxon>Solaneae</taxon>
        <taxon>Solanum</taxon>
    </lineage>
</organism>
<accession>A0A9J5WZH0</accession>
<proteinExistence type="predicted"/>
<dbReference type="InterPro" id="IPR051564">
    <property type="entry name" value="LRR_receptor-like_kinase"/>
</dbReference>
<dbReference type="GO" id="GO:0016020">
    <property type="term" value="C:membrane"/>
    <property type="evidence" value="ECO:0007669"/>
    <property type="project" value="TreeGrafter"/>
</dbReference>
<dbReference type="EMBL" id="JACXVP010000010">
    <property type="protein sequence ID" value="KAG5580460.1"/>
    <property type="molecule type" value="Genomic_DNA"/>
</dbReference>
<dbReference type="Gene3D" id="1.10.510.10">
    <property type="entry name" value="Transferase(Phosphotransferase) domain 1"/>
    <property type="match status" value="1"/>
</dbReference>
<comment type="caution">
    <text evidence="1">The sequence shown here is derived from an EMBL/GenBank/DDBJ whole genome shotgun (WGS) entry which is preliminary data.</text>
</comment>
<evidence type="ECO:0000313" key="1">
    <source>
        <dbReference type="EMBL" id="KAG5580460.1"/>
    </source>
</evidence>
<evidence type="ECO:0000313" key="2">
    <source>
        <dbReference type="Proteomes" id="UP000824120"/>
    </source>
</evidence>
<name>A0A9J5WZH0_SOLCO</name>
<dbReference type="PANTHER" id="PTHR48055:SF55">
    <property type="entry name" value="PROTEIN KINASE DOMAIN-CONTAINING PROTEIN"/>
    <property type="match status" value="1"/>
</dbReference>
<dbReference type="PANTHER" id="PTHR48055">
    <property type="entry name" value="LEUCINE-RICH REPEAT RECEPTOR PROTEIN KINASE EMS1"/>
    <property type="match status" value="1"/>
</dbReference>
<dbReference type="InterPro" id="IPR011009">
    <property type="entry name" value="Kinase-like_dom_sf"/>
</dbReference>
<dbReference type="Proteomes" id="UP000824120">
    <property type="component" value="Chromosome 10"/>
</dbReference>
<dbReference type="AlphaFoldDB" id="A0A9J5WZH0"/>
<dbReference type="OrthoDB" id="1932546at2759"/>
<reference evidence="1 2" key="1">
    <citation type="submission" date="2020-09" db="EMBL/GenBank/DDBJ databases">
        <title>De no assembly of potato wild relative species, Solanum commersonii.</title>
        <authorList>
            <person name="Cho K."/>
        </authorList>
    </citation>
    <scope>NUCLEOTIDE SEQUENCE [LARGE SCALE GENOMIC DNA]</scope>
    <source>
        <strain evidence="1">LZ3.2</strain>
        <tissue evidence="1">Leaf</tissue>
    </source>
</reference>
<sequence>MGSEASTQGDVYSFGIILLEMLTGKRPTNDMFGGDLSLHDLVRNAMPNGALEIVDPVLNLVEEEISRESSQIPRSVTEYMVWIYGNGIMEN</sequence>
<dbReference type="SUPFAM" id="SSF56112">
    <property type="entry name" value="Protein kinase-like (PK-like)"/>
    <property type="match status" value="1"/>
</dbReference>
<evidence type="ECO:0008006" key="3">
    <source>
        <dbReference type="Google" id="ProtNLM"/>
    </source>
</evidence>
<keyword evidence="2" id="KW-1185">Reference proteome</keyword>